<dbReference type="Gene3D" id="3.30.565.10">
    <property type="entry name" value="Histidine kinase-like ATPase, C-terminal domain"/>
    <property type="match status" value="1"/>
</dbReference>
<gene>
    <name evidence="4" type="ORF">G5C60_05905</name>
</gene>
<evidence type="ECO:0000256" key="2">
    <source>
        <dbReference type="SAM" id="MobiDB-lite"/>
    </source>
</evidence>
<keyword evidence="1" id="KW-0723">Serine/threonine-protein kinase</keyword>
<dbReference type="InterPro" id="IPR036890">
    <property type="entry name" value="HATPase_C_sf"/>
</dbReference>
<organism evidence="4 5">
    <name type="scientific">Streptomyces scabichelini</name>
    <dbReference type="NCBI Taxonomy" id="2711217"/>
    <lineage>
        <taxon>Bacteria</taxon>
        <taxon>Bacillati</taxon>
        <taxon>Actinomycetota</taxon>
        <taxon>Actinomycetes</taxon>
        <taxon>Kitasatosporales</taxon>
        <taxon>Streptomycetaceae</taxon>
        <taxon>Streptomyces</taxon>
    </lineage>
</organism>
<feature type="region of interest" description="Disordered" evidence="2">
    <location>
        <begin position="1"/>
        <end position="29"/>
    </location>
</feature>
<dbReference type="Pfam" id="PF13581">
    <property type="entry name" value="HATPase_c_2"/>
    <property type="match status" value="1"/>
</dbReference>
<proteinExistence type="predicted"/>
<keyword evidence="1" id="KW-0808">Transferase</keyword>
<sequence length="174" mass="18240">MTASSAHRRRPSPSLTPGADHDTPAGPARPVEAVPAVVREPHLLRTVVPAEPSRASVVRRAVAAHLTLLRLTPEQLDDAVLATDELFANAVRHGSSDSGDTVTVIVERTGHDVRVTVADRSPAVPRFRTADAAEECGRGLAIVAAVSDDWGVALPAPGATGKSVWFTLALQEPS</sequence>
<dbReference type="EMBL" id="JAAKZY010000011">
    <property type="protein sequence ID" value="NGO07193.1"/>
    <property type="molecule type" value="Genomic_DNA"/>
</dbReference>
<keyword evidence="1" id="KW-0418">Kinase</keyword>
<reference evidence="4 5" key="1">
    <citation type="submission" date="2020-02" db="EMBL/GenBank/DDBJ databases">
        <title>Whole-genome analyses of novel actinobacteria.</title>
        <authorList>
            <person name="Sahin N."/>
            <person name="Gencbay T."/>
        </authorList>
    </citation>
    <scope>NUCLEOTIDE SEQUENCE [LARGE SCALE GENOMIC DNA]</scope>
    <source>
        <strain evidence="4 5">HC44</strain>
    </source>
</reference>
<dbReference type="InterPro" id="IPR003594">
    <property type="entry name" value="HATPase_dom"/>
</dbReference>
<keyword evidence="4" id="KW-0067">ATP-binding</keyword>
<feature type="compositionally biased region" description="Basic residues" evidence="2">
    <location>
        <begin position="1"/>
        <end position="11"/>
    </location>
</feature>
<dbReference type="SUPFAM" id="SSF55874">
    <property type="entry name" value="ATPase domain of HSP90 chaperone/DNA topoisomerase II/histidine kinase"/>
    <property type="match status" value="1"/>
</dbReference>
<dbReference type="GO" id="GO:0005524">
    <property type="term" value="F:ATP binding"/>
    <property type="evidence" value="ECO:0007669"/>
    <property type="project" value="UniProtKB-KW"/>
</dbReference>
<dbReference type="AlphaFoldDB" id="A0A6G4UZY0"/>
<dbReference type="RefSeq" id="WP_165255227.1">
    <property type="nucleotide sequence ID" value="NZ_JAAKZY010000011.1"/>
</dbReference>
<comment type="caution">
    <text evidence="4">The sequence shown here is derived from an EMBL/GenBank/DDBJ whole genome shotgun (WGS) entry which is preliminary data.</text>
</comment>
<accession>A0A6G4UZY0</accession>
<dbReference type="PANTHER" id="PTHR35526">
    <property type="entry name" value="ANTI-SIGMA-F FACTOR RSBW-RELATED"/>
    <property type="match status" value="1"/>
</dbReference>
<dbReference type="CDD" id="cd16936">
    <property type="entry name" value="HATPase_RsbW-like"/>
    <property type="match status" value="1"/>
</dbReference>
<evidence type="ECO:0000259" key="3">
    <source>
        <dbReference type="Pfam" id="PF13581"/>
    </source>
</evidence>
<dbReference type="GO" id="GO:0004674">
    <property type="term" value="F:protein serine/threonine kinase activity"/>
    <property type="evidence" value="ECO:0007669"/>
    <property type="project" value="UniProtKB-KW"/>
</dbReference>
<name>A0A6G4UZY0_9ACTN</name>
<feature type="domain" description="Histidine kinase/HSP90-like ATPase" evidence="3">
    <location>
        <begin position="48"/>
        <end position="166"/>
    </location>
</feature>
<keyword evidence="4" id="KW-0547">Nucleotide-binding</keyword>
<keyword evidence="5" id="KW-1185">Reference proteome</keyword>
<dbReference type="Proteomes" id="UP000472335">
    <property type="component" value="Unassembled WGS sequence"/>
</dbReference>
<evidence type="ECO:0000256" key="1">
    <source>
        <dbReference type="ARBA" id="ARBA00022527"/>
    </source>
</evidence>
<evidence type="ECO:0000313" key="4">
    <source>
        <dbReference type="EMBL" id="NGO07193.1"/>
    </source>
</evidence>
<evidence type="ECO:0000313" key="5">
    <source>
        <dbReference type="Proteomes" id="UP000472335"/>
    </source>
</evidence>
<protein>
    <submittedName>
        <fullName evidence="4">ATP-binding protein</fullName>
    </submittedName>
</protein>
<dbReference type="PANTHER" id="PTHR35526:SF3">
    <property type="entry name" value="ANTI-SIGMA-F FACTOR RSBW"/>
    <property type="match status" value="1"/>
</dbReference>
<dbReference type="InterPro" id="IPR050267">
    <property type="entry name" value="Anti-sigma-factor_SerPK"/>
</dbReference>